<dbReference type="Pfam" id="PF21235">
    <property type="entry name" value="UBA_ARI1"/>
    <property type="match status" value="1"/>
</dbReference>
<dbReference type="SUPFAM" id="SSF57850">
    <property type="entry name" value="RING/U-box"/>
    <property type="match status" value="1"/>
</dbReference>
<dbReference type="Proteomes" id="UP001470230">
    <property type="component" value="Unassembled WGS sequence"/>
</dbReference>
<proteinExistence type="predicted"/>
<evidence type="ECO:0000313" key="3">
    <source>
        <dbReference type="Proteomes" id="UP001470230"/>
    </source>
</evidence>
<dbReference type="InterPro" id="IPR048962">
    <property type="entry name" value="ARIH1-like_UBL"/>
</dbReference>
<accession>A0ABR2H0Q7</accession>
<organism evidence="2 3">
    <name type="scientific">Tritrichomonas musculus</name>
    <dbReference type="NCBI Taxonomy" id="1915356"/>
    <lineage>
        <taxon>Eukaryota</taxon>
        <taxon>Metamonada</taxon>
        <taxon>Parabasalia</taxon>
        <taxon>Tritrichomonadida</taxon>
        <taxon>Tritrichomonadidae</taxon>
        <taxon>Tritrichomonas</taxon>
    </lineage>
</organism>
<comment type="caution">
    <text evidence="2">The sequence shown here is derived from an EMBL/GenBank/DDBJ whole genome shotgun (WGS) entry which is preliminary data.</text>
</comment>
<name>A0ABR2H0Q7_9EUKA</name>
<reference evidence="2 3" key="1">
    <citation type="submission" date="2024-04" db="EMBL/GenBank/DDBJ databases">
        <title>Tritrichomonas musculus Genome.</title>
        <authorList>
            <person name="Alves-Ferreira E."/>
            <person name="Grigg M."/>
            <person name="Lorenzi H."/>
            <person name="Galac M."/>
        </authorList>
    </citation>
    <scope>NUCLEOTIDE SEQUENCE [LARGE SCALE GENOMIC DNA]</scope>
    <source>
        <strain evidence="2 3">EAF2021</strain>
    </source>
</reference>
<sequence>MMDSLITHEAIRDELFRVKPDVVKNTEEYRIKNDSYPDDLFEIICDALKGNEELLELFKNHIGYDDQNQLYELIFIPQNANEEYFYIGEEEEEVDDFCDEPTSSENPPFLISSSSESIDIHKSKDEFEEPVVQKKNPTLDNVIDIDEYQKQQNDMIEQISRLFSISFDAANLLLKKFDWNINLLFQKAENKSEEIKEWVNKQGSLKTINIGKGLCCLCYEEDVDLYRHYCGHAICYECFKSEIETQLKECYILLFVELKAVVQKSCKKTLKLFVGKQRVKIIKENTSSIKCSLIKN</sequence>
<evidence type="ECO:0000259" key="1">
    <source>
        <dbReference type="Pfam" id="PF21235"/>
    </source>
</evidence>
<keyword evidence="3" id="KW-1185">Reference proteome</keyword>
<protein>
    <recommendedName>
        <fullName evidence="1">E3 ubiquitin-protein ligase ARIH1-like UBA-like domain-containing protein</fullName>
    </recommendedName>
</protein>
<dbReference type="EMBL" id="JAPFFF010000052">
    <property type="protein sequence ID" value="KAK8839222.1"/>
    <property type="molecule type" value="Genomic_DNA"/>
</dbReference>
<evidence type="ECO:0000313" key="2">
    <source>
        <dbReference type="EMBL" id="KAK8839222.1"/>
    </source>
</evidence>
<feature type="domain" description="E3 ubiquitin-protein ligase ARIH1-like UBA-like" evidence="1">
    <location>
        <begin position="150"/>
        <end position="185"/>
    </location>
</feature>
<gene>
    <name evidence="2" type="ORF">M9Y10_032151</name>
</gene>